<dbReference type="InterPro" id="IPR049577">
    <property type="entry name" value="GMPP_N"/>
</dbReference>
<feature type="domain" description="Nucleotidyl transferase" evidence="1">
    <location>
        <begin position="7"/>
        <end position="283"/>
    </location>
</feature>
<dbReference type="PANTHER" id="PTHR46390:SF1">
    <property type="entry name" value="MANNOSE-1-PHOSPHATE GUANYLYLTRANSFERASE"/>
    <property type="match status" value="1"/>
</dbReference>
<dbReference type="PANTHER" id="PTHR46390">
    <property type="entry name" value="MANNOSE-1-PHOSPHATE GUANYLYLTRANSFERASE"/>
    <property type="match status" value="1"/>
</dbReference>
<name>A0ABM9PKQ2_9FLAO</name>
<evidence type="ECO:0000313" key="3">
    <source>
        <dbReference type="EMBL" id="CAL2106163.1"/>
    </source>
</evidence>
<dbReference type="InterPro" id="IPR051161">
    <property type="entry name" value="Mannose-6P_isomerase_type2"/>
</dbReference>
<dbReference type="InterPro" id="IPR054566">
    <property type="entry name" value="ManC/GMP-like_b-helix"/>
</dbReference>
<gene>
    <name evidence="3" type="ORF">T190115A13A_10319</name>
</gene>
<evidence type="ECO:0000259" key="1">
    <source>
        <dbReference type="Pfam" id="PF00483"/>
    </source>
</evidence>
<dbReference type="EMBL" id="CAXJRC010000011">
    <property type="protein sequence ID" value="CAL2106163.1"/>
    <property type="molecule type" value="Genomic_DNA"/>
</dbReference>
<accession>A0ABM9PKQ2</accession>
<keyword evidence="4" id="KW-1185">Reference proteome</keyword>
<dbReference type="Proteomes" id="UP001497602">
    <property type="component" value="Unassembled WGS sequence"/>
</dbReference>
<keyword evidence="3" id="KW-0548">Nucleotidyltransferase</keyword>
<dbReference type="Pfam" id="PF00483">
    <property type="entry name" value="NTP_transferase"/>
    <property type="match status" value="1"/>
</dbReference>
<dbReference type="CDD" id="cd02509">
    <property type="entry name" value="GDP-M1P_Guanylyltransferase"/>
    <property type="match status" value="1"/>
</dbReference>
<comment type="caution">
    <text evidence="3">The sequence shown here is derived from an EMBL/GenBank/DDBJ whole genome shotgun (WGS) entry which is preliminary data.</text>
</comment>
<dbReference type="InterPro" id="IPR005835">
    <property type="entry name" value="NTP_transferase_dom"/>
</dbReference>
<dbReference type="SUPFAM" id="SSF53448">
    <property type="entry name" value="Nucleotide-diphospho-sugar transferases"/>
    <property type="match status" value="1"/>
</dbReference>
<protein>
    <submittedName>
        <fullName evidence="3">Mannose-1-phosphate guanylyltransferase</fullName>
        <ecNumber evidence="3">2.7.7.13</ecNumber>
    </submittedName>
</protein>
<dbReference type="InterPro" id="IPR029044">
    <property type="entry name" value="Nucleotide-diphossugar_trans"/>
</dbReference>
<dbReference type="Gene3D" id="3.90.550.10">
    <property type="entry name" value="Spore Coat Polysaccharide Biosynthesis Protein SpsA, Chain A"/>
    <property type="match status" value="1"/>
</dbReference>
<feature type="domain" description="MannoseP isomerase/GMP-like beta-helix" evidence="2">
    <location>
        <begin position="298"/>
        <end position="343"/>
    </location>
</feature>
<proteinExistence type="predicted"/>
<dbReference type="GO" id="GO:0004475">
    <property type="term" value="F:mannose-1-phosphate guanylyltransferase (GTP) activity"/>
    <property type="evidence" value="ECO:0007669"/>
    <property type="project" value="UniProtKB-EC"/>
</dbReference>
<dbReference type="RefSeq" id="WP_348737966.1">
    <property type="nucleotide sequence ID" value="NZ_CAXJRC010000011.1"/>
</dbReference>
<evidence type="ECO:0000313" key="4">
    <source>
        <dbReference type="Proteomes" id="UP001497602"/>
    </source>
</evidence>
<sequence length="356" mass="40469">MNTNYYAVIMAGGVGSRFWPVSTKQFPKQFHDMLGTGESLIQKTFQRINQLIPLSNVLIATNELYENLVLEQLPKLNKNQLLLEPAMRNTAPCILYAALKIYNQNPDGIMLVAPSDHWIENETNFLNSIETSFKACEKEDILMTLGIQPDFPNTGYGYIQFDKEEGTIKKVKNFTEKPNLEKAKTFLASGDYLWNAGIFIWSVKSVLNAFKEHLPEMFTIMNSTEYNTDNEHDFILKNYEACENISIDFGIMERANNVHVLPVNFGWNDLGTWGSLYNKLDKNEQQNAIVGAQTIFKDANGNMVRTQNGKKVIIQGLSDFIIVEKEDVLLICPKKDEQDIKQISQEAKAIFGDDIV</sequence>
<keyword evidence="3" id="KW-0808">Transferase</keyword>
<organism evidence="3 4">
    <name type="scientific">Tenacibaculum vairaonense</name>
    <dbReference type="NCBI Taxonomy" id="3137860"/>
    <lineage>
        <taxon>Bacteria</taxon>
        <taxon>Pseudomonadati</taxon>
        <taxon>Bacteroidota</taxon>
        <taxon>Flavobacteriia</taxon>
        <taxon>Flavobacteriales</taxon>
        <taxon>Flavobacteriaceae</taxon>
        <taxon>Tenacibaculum</taxon>
    </lineage>
</organism>
<dbReference type="SUPFAM" id="SSF159283">
    <property type="entry name" value="Guanosine diphospho-D-mannose pyrophosphorylase/mannose-6-phosphate isomerase linker domain"/>
    <property type="match status" value="1"/>
</dbReference>
<dbReference type="Pfam" id="PF22640">
    <property type="entry name" value="ManC_GMP_beta-helix"/>
    <property type="match status" value="1"/>
</dbReference>
<dbReference type="EC" id="2.7.7.13" evidence="3"/>
<evidence type="ECO:0000259" key="2">
    <source>
        <dbReference type="Pfam" id="PF22640"/>
    </source>
</evidence>
<reference evidence="3 4" key="1">
    <citation type="submission" date="2024-05" db="EMBL/GenBank/DDBJ databases">
        <authorList>
            <person name="Duchaud E."/>
        </authorList>
    </citation>
    <scope>NUCLEOTIDE SEQUENCE [LARGE SCALE GENOMIC DNA]</scope>
    <source>
        <strain evidence="3">Ena-SAMPLE-TAB-13-05-2024-13:56:06:370-140305</strain>
    </source>
</reference>